<reference evidence="8 9" key="1">
    <citation type="submission" date="2019-06" db="EMBL/GenBank/DDBJ databases">
        <title>Quisquiliibacterium sp. nov., isolated from a maize field.</title>
        <authorList>
            <person name="Lin S.-Y."/>
            <person name="Tsai C.-F."/>
            <person name="Young C.-C."/>
        </authorList>
    </citation>
    <scope>NUCLEOTIDE SEQUENCE [LARGE SCALE GENOMIC DNA]</scope>
    <source>
        <strain evidence="8 9">CC-CFT501</strain>
    </source>
</reference>
<dbReference type="Gene3D" id="3.10.50.40">
    <property type="match status" value="1"/>
</dbReference>
<dbReference type="EMBL" id="VDUY01000003">
    <property type="protein sequence ID" value="TXL66328.1"/>
    <property type="molecule type" value="Genomic_DNA"/>
</dbReference>
<dbReference type="PROSITE" id="PS50198">
    <property type="entry name" value="PPIC_PPIASE_2"/>
    <property type="match status" value="1"/>
</dbReference>
<evidence type="ECO:0000256" key="2">
    <source>
        <dbReference type="ARBA" id="ARBA00007656"/>
    </source>
</evidence>
<dbReference type="PANTHER" id="PTHR47245:SF2">
    <property type="entry name" value="PEPTIDYL-PROLYL CIS-TRANS ISOMERASE HP_0175-RELATED"/>
    <property type="match status" value="1"/>
</dbReference>
<evidence type="ECO:0000256" key="1">
    <source>
        <dbReference type="ARBA" id="ARBA00000971"/>
    </source>
</evidence>
<dbReference type="SUPFAM" id="SSF54534">
    <property type="entry name" value="FKBP-like"/>
    <property type="match status" value="1"/>
</dbReference>
<dbReference type="EC" id="5.2.1.8" evidence="3"/>
<dbReference type="OrthoDB" id="9769613at2"/>
<dbReference type="InterPro" id="IPR023058">
    <property type="entry name" value="PPIase_PpiC_CS"/>
</dbReference>
<evidence type="ECO:0000256" key="5">
    <source>
        <dbReference type="ARBA" id="ARBA00023235"/>
    </source>
</evidence>
<accession>A0A5C8NYH2</accession>
<dbReference type="InterPro" id="IPR000297">
    <property type="entry name" value="PPIase_PpiC"/>
</dbReference>
<keyword evidence="5 6" id="KW-0413">Isomerase</keyword>
<dbReference type="InterPro" id="IPR046357">
    <property type="entry name" value="PPIase_dom_sf"/>
</dbReference>
<sequence length="227" mass="24981">MNPDESALPGFEQSRAALLARAAELGWLEDGADPDAVVFASPDAERALLLRVLEHEVPWKTPGEHEARRWFDAHAENYRVGARRLVSHVLYGVTPRVPVGALREHAERRLKEVLADPARFAALAREESNCPSGAEGGGLGALERGQTVPEFEQAVFEAREPGLLPLLVATRFGFHIVRVDQIHEGEAPGFEACREAVERDLATDAWLTACRQYLHRLASDSPSPLVQ</sequence>
<dbReference type="RefSeq" id="WP_147704239.1">
    <property type="nucleotide sequence ID" value="NZ_VDUY01000003.1"/>
</dbReference>
<evidence type="ECO:0000313" key="9">
    <source>
        <dbReference type="Proteomes" id="UP000321548"/>
    </source>
</evidence>
<dbReference type="Pfam" id="PF00639">
    <property type="entry name" value="Rotamase"/>
    <property type="match status" value="1"/>
</dbReference>
<evidence type="ECO:0000313" key="8">
    <source>
        <dbReference type="EMBL" id="TXL66328.1"/>
    </source>
</evidence>
<proteinExistence type="inferred from homology"/>
<dbReference type="PANTHER" id="PTHR47245">
    <property type="entry name" value="PEPTIDYLPROLYL ISOMERASE"/>
    <property type="match status" value="1"/>
</dbReference>
<feature type="domain" description="PpiC" evidence="7">
    <location>
        <begin position="81"/>
        <end position="181"/>
    </location>
</feature>
<evidence type="ECO:0000256" key="6">
    <source>
        <dbReference type="PROSITE-ProRule" id="PRU00278"/>
    </source>
</evidence>
<protein>
    <recommendedName>
        <fullName evidence="3">peptidylprolyl isomerase</fullName>
        <ecNumber evidence="3">5.2.1.8</ecNumber>
    </recommendedName>
</protein>
<dbReference type="GO" id="GO:0003755">
    <property type="term" value="F:peptidyl-prolyl cis-trans isomerase activity"/>
    <property type="evidence" value="ECO:0007669"/>
    <property type="project" value="UniProtKB-KW"/>
</dbReference>
<keyword evidence="9" id="KW-1185">Reference proteome</keyword>
<dbReference type="InterPro" id="IPR050245">
    <property type="entry name" value="PrsA_foldase"/>
</dbReference>
<gene>
    <name evidence="8" type="ORF">FHP08_09695</name>
</gene>
<dbReference type="PROSITE" id="PS01096">
    <property type="entry name" value="PPIC_PPIASE_1"/>
    <property type="match status" value="1"/>
</dbReference>
<evidence type="ECO:0000256" key="3">
    <source>
        <dbReference type="ARBA" id="ARBA00013194"/>
    </source>
</evidence>
<evidence type="ECO:0000256" key="4">
    <source>
        <dbReference type="ARBA" id="ARBA00023110"/>
    </source>
</evidence>
<organism evidence="8 9">
    <name type="scientific">Zeimonas arvi</name>
    <dbReference type="NCBI Taxonomy" id="2498847"/>
    <lineage>
        <taxon>Bacteria</taxon>
        <taxon>Pseudomonadati</taxon>
        <taxon>Pseudomonadota</taxon>
        <taxon>Betaproteobacteria</taxon>
        <taxon>Burkholderiales</taxon>
        <taxon>Burkholderiaceae</taxon>
        <taxon>Zeimonas</taxon>
    </lineage>
</organism>
<dbReference type="AlphaFoldDB" id="A0A5C8NYH2"/>
<comment type="caution">
    <text evidence="8">The sequence shown here is derived from an EMBL/GenBank/DDBJ whole genome shotgun (WGS) entry which is preliminary data.</text>
</comment>
<evidence type="ECO:0000259" key="7">
    <source>
        <dbReference type="PROSITE" id="PS50198"/>
    </source>
</evidence>
<comment type="similarity">
    <text evidence="2">Belongs to the PpiC/parvulin rotamase family.</text>
</comment>
<dbReference type="Proteomes" id="UP000321548">
    <property type="component" value="Unassembled WGS sequence"/>
</dbReference>
<name>A0A5C8NYH2_9BURK</name>
<comment type="catalytic activity">
    <reaction evidence="1">
        <text>[protein]-peptidylproline (omega=180) = [protein]-peptidylproline (omega=0)</text>
        <dbReference type="Rhea" id="RHEA:16237"/>
        <dbReference type="Rhea" id="RHEA-COMP:10747"/>
        <dbReference type="Rhea" id="RHEA-COMP:10748"/>
        <dbReference type="ChEBI" id="CHEBI:83833"/>
        <dbReference type="ChEBI" id="CHEBI:83834"/>
        <dbReference type="EC" id="5.2.1.8"/>
    </reaction>
</comment>
<keyword evidence="4 6" id="KW-0697">Rotamase</keyword>